<dbReference type="SUPFAM" id="SSF53474">
    <property type="entry name" value="alpha/beta-Hydrolases"/>
    <property type="match status" value="1"/>
</dbReference>
<dbReference type="Proteomes" id="UP001152024">
    <property type="component" value="Unassembled WGS sequence"/>
</dbReference>
<dbReference type="InterPro" id="IPR013094">
    <property type="entry name" value="AB_hydrolase_3"/>
</dbReference>
<gene>
    <name evidence="2" type="ORF">NW768_008187</name>
</gene>
<name>A0ABQ8R608_FUSEQ</name>
<evidence type="ECO:0000313" key="2">
    <source>
        <dbReference type="EMBL" id="KAJ4127904.1"/>
    </source>
</evidence>
<proteinExistence type="predicted"/>
<feature type="domain" description="Alpha/beta hydrolase fold-3" evidence="1">
    <location>
        <begin position="96"/>
        <end position="171"/>
    </location>
</feature>
<dbReference type="Gene3D" id="3.40.50.1820">
    <property type="entry name" value="alpha/beta hydrolase"/>
    <property type="match status" value="1"/>
</dbReference>
<dbReference type="EMBL" id="JAOQBH010000012">
    <property type="protein sequence ID" value="KAJ4127904.1"/>
    <property type="molecule type" value="Genomic_DNA"/>
</dbReference>
<evidence type="ECO:0000313" key="3">
    <source>
        <dbReference type="Proteomes" id="UP001152024"/>
    </source>
</evidence>
<evidence type="ECO:0000259" key="1">
    <source>
        <dbReference type="Pfam" id="PF07859"/>
    </source>
</evidence>
<comment type="caution">
    <text evidence="2">The sequence shown here is derived from an EMBL/GenBank/DDBJ whole genome shotgun (WGS) entry which is preliminary data.</text>
</comment>
<dbReference type="Pfam" id="PF07859">
    <property type="entry name" value="Abhydrolase_3"/>
    <property type="match status" value="1"/>
</dbReference>
<sequence>MVSLTEGQKATISLGAVEFLNNIRHPPLANTLSSFITSPCRVHGLRENFSEKTAPGEATPIERHKLQITVLDRLLELLLLLPPVIKPGKQKKILFNIFGGAFIMGSPKDRAALTMAAELGVRVYSVAYTKSPEAKYPEPRNQCLAVYRELLQCGPPGGSPIDPYDMYAMGCS</sequence>
<organism evidence="2 3">
    <name type="scientific">Fusarium equiseti</name>
    <name type="common">Fusarium scirpi</name>
    <dbReference type="NCBI Taxonomy" id="61235"/>
    <lineage>
        <taxon>Eukaryota</taxon>
        <taxon>Fungi</taxon>
        <taxon>Dikarya</taxon>
        <taxon>Ascomycota</taxon>
        <taxon>Pezizomycotina</taxon>
        <taxon>Sordariomycetes</taxon>
        <taxon>Hypocreomycetidae</taxon>
        <taxon>Hypocreales</taxon>
        <taxon>Nectriaceae</taxon>
        <taxon>Fusarium</taxon>
        <taxon>Fusarium incarnatum-equiseti species complex</taxon>
    </lineage>
</organism>
<reference evidence="2" key="1">
    <citation type="submission" date="2022-09" db="EMBL/GenBank/DDBJ databases">
        <title>Fusarium specimens isolated from Avocado Roots.</title>
        <authorList>
            <person name="Stajich J."/>
            <person name="Roper C."/>
            <person name="Heimlech-Rivalta G."/>
        </authorList>
    </citation>
    <scope>NUCLEOTIDE SEQUENCE</scope>
    <source>
        <strain evidence="2">CF00095</strain>
    </source>
</reference>
<protein>
    <recommendedName>
        <fullName evidence="1">Alpha/beta hydrolase fold-3 domain-containing protein</fullName>
    </recommendedName>
</protein>
<accession>A0ABQ8R608</accession>
<keyword evidence="3" id="KW-1185">Reference proteome</keyword>
<dbReference type="InterPro" id="IPR029058">
    <property type="entry name" value="AB_hydrolase_fold"/>
</dbReference>